<reference evidence="5" key="3">
    <citation type="submission" date="2025-08" db="UniProtKB">
        <authorList>
            <consortium name="Ensembl"/>
        </authorList>
    </citation>
    <scope>IDENTIFICATION</scope>
</reference>
<dbReference type="PRINTS" id="PR00320">
    <property type="entry name" value="GPROTEINBRPT"/>
</dbReference>
<dbReference type="OMA" id="HELEITA"/>
<dbReference type="HOGENOM" id="CLU_593544_0_0_1"/>
<reference evidence="6" key="1">
    <citation type="journal article" date="2002" name="Science">
        <title>The draft genome of Ciona intestinalis: insights into chordate and vertebrate origins.</title>
        <authorList>
            <person name="Dehal P."/>
            <person name="Satou Y."/>
            <person name="Campbell R.K."/>
            <person name="Chapman J."/>
            <person name="Degnan B."/>
            <person name="De Tomaso A."/>
            <person name="Davidson B."/>
            <person name="Di Gregorio A."/>
            <person name="Gelpke M."/>
            <person name="Goodstein D.M."/>
            <person name="Harafuji N."/>
            <person name="Hastings K.E."/>
            <person name="Ho I."/>
            <person name="Hotta K."/>
            <person name="Huang W."/>
            <person name="Kawashima T."/>
            <person name="Lemaire P."/>
            <person name="Martinez D."/>
            <person name="Meinertzhagen I.A."/>
            <person name="Necula S."/>
            <person name="Nonaka M."/>
            <person name="Putnam N."/>
            <person name="Rash S."/>
            <person name="Saiga H."/>
            <person name="Satake M."/>
            <person name="Terry A."/>
            <person name="Yamada L."/>
            <person name="Wang H.G."/>
            <person name="Awazu S."/>
            <person name="Azumi K."/>
            <person name="Boore J."/>
            <person name="Branno M."/>
            <person name="Chin-Bow S."/>
            <person name="DeSantis R."/>
            <person name="Doyle S."/>
            <person name="Francino P."/>
            <person name="Keys D.N."/>
            <person name="Haga S."/>
            <person name="Hayashi H."/>
            <person name="Hino K."/>
            <person name="Imai K.S."/>
            <person name="Inaba K."/>
            <person name="Kano S."/>
            <person name="Kobayashi K."/>
            <person name="Kobayashi M."/>
            <person name="Lee B.I."/>
            <person name="Makabe K.W."/>
            <person name="Manohar C."/>
            <person name="Matassi G."/>
            <person name="Medina M."/>
            <person name="Mochizuki Y."/>
            <person name="Mount S."/>
            <person name="Morishita T."/>
            <person name="Miura S."/>
            <person name="Nakayama A."/>
            <person name="Nishizaka S."/>
            <person name="Nomoto H."/>
            <person name="Ohta F."/>
            <person name="Oishi K."/>
            <person name="Rigoutsos I."/>
            <person name="Sano M."/>
            <person name="Sasaki A."/>
            <person name="Sasakura Y."/>
            <person name="Shoguchi E."/>
            <person name="Shin-i T."/>
            <person name="Spagnuolo A."/>
            <person name="Stainier D."/>
            <person name="Suzuki M.M."/>
            <person name="Tassy O."/>
            <person name="Takatori N."/>
            <person name="Tokuoka M."/>
            <person name="Yagi K."/>
            <person name="Yoshizaki F."/>
            <person name="Wada S."/>
            <person name="Zhang C."/>
            <person name="Hyatt P.D."/>
            <person name="Larimer F."/>
            <person name="Detter C."/>
            <person name="Doggett N."/>
            <person name="Glavina T."/>
            <person name="Hawkins T."/>
            <person name="Richardson P."/>
            <person name="Lucas S."/>
            <person name="Kohara Y."/>
            <person name="Levine M."/>
            <person name="Satoh N."/>
            <person name="Rokhsar D.S."/>
        </authorList>
    </citation>
    <scope>NUCLEOTIDE SEQUENCE [LARGE SCALE GENOMIC DNA]</scope>
</reference>
<dbReference type="InParanoid" id="F6SS00"/>
<evidence type="ECO:0000256" key="1">
    <source>
        <dbReference type="ARBA" id="ARBA00022574"/>
    </source>
</evidence>
<dbReference type="Gene3D" id="2.130.10.10">
    <property type="entry name" value="YVTN repeat-like/Quinoprotein amine dehydrogenase"/>
    <property type="match status" value="2"/>
</dbReference>
<protein>
    <submittedName>
        <fullName evidence="5">Uncharacterized protein</fullName>
    </submittedName>
</protein>
<dbReference type="Pfam" id="PF00400">
    <property type="entry name" value="WD40"/>
    <property type="match status" value="3"/>
</dbReference>
<dbReference type="PROSITE" id="PS50294">
    <property type="entry name" value="WD_REPEATS_REGION"/>
    <property type="match status" value="2"/>
</dbReference>
<evidence type="ECO:0000313" key="6">
    <source>
        <dbReference type="Proteomes" id="UP000008144"/>
    </source>
</evidence>
<accession>F6SS00</accession>
<dbReference type="AlphaFoldDB" id="F6SS00"/>
<evidence type="ECO:0000256" key="2">
    <source>
        <dbReference type="ARBA" id="ARBA00022737"/>
    </source>
</evidence>
<feature type="repeat" description="WD" evidence="3">
    <location>
        <begin position="223"/>
        <end position="269"/>
    </location>
</feature>
<dbReference type="InterPro" id="IPR020472">
    <property type="entry name" value="WD40_PAC1"/>
</dbReference>
<keyword evidence="1 3" id="KW-0853">WD repeat</keyword>
<keyword evidence="2" id="KW-0677">Repeat</keyword>
<evidence type="ECO:0000256" key="3">
    <source>
        <dbReference type="PROSITE-ProRule" id="PRU00221"/>
    </source>
</evidence>
<proteinExistence type="predicted"/>
<evidence type="ECO:0000256" key="4">
    <source>
        <dbReference type="SAM" id="MobiDB-lite"/>
    </source>
</evidence>
<dbReference type="SMART" id="SM00320">
    <property type="entry name" value="WD40"/>
    <property type="match status" value="5"/>
</dbReference>
<dbReference type="PANTHER" id="PTHR22847:SF637">
    <property type="entry name" value="WD REPEAT DOMAIN 5B"/>
    <property type="match status" value="1"/>
</dbReference>
<keyword evidence="6" id="KW-1185">Reference proteome</keyword>
<sequence length="470" mass="52965">MLLFSGGSGGNVYKWERLQSSHFMYSMELLTRKECNDKLEAVLNELGRGKKQSPVRSPRYSRDNVTTHYAFNKALVAPSSLYKTSKSSLLRCLYVEHLDLLVLASEDGNIYIWGFDYAAVSALTRMTPDKEEEPMSKDRKFSILFDAVPANLTTPYTPDTNNRAMGSTPNDNHKPTSPYEEPAMPSNMESRSLGDTPVTPTADAVTQDSVTNRVAGFICKNVLLGHTSCVTALALVHNEELYASTYLVSGGWDRRILIWCLETGKLHDRLRNADSSQDEDSDGSMDELACDGVILDMEYCQKRNEIAYTSSDGMVYIRAFSPVGSEMVLRNTLQGHELEITAVRWNHVYDKWITGSEDGTVKIWSEDGMTCERTLSTQGPVSTLCIDKVNGCIVTAVENIIKVYDMESLNLVQTNIGHTDNIRTLTHVVERSQYISGSWDKTIRIWNSYRRPTRRRRHNNKMDDDVIASR</sequence>
<reference evidence="5" key="2">
    <citation type="journal article" date="2008" name="Genome Biol.">
        <title>Improved genome assembly and evidence-based global gene model set for the chordate Ciona intestinalis: new insight into intron and operon populations.</title>
        <authorList>
            <person name="Satou Y."/>
            <person name="Mineta K."/>
            <person name="Ogasawara M."/>
            <person name="Sasakura Y."/>
            <person name="Shoguchi E."/>
            <person name="Ueno K."/>
            <person name="Yamada L."/>
            <person name="Matsumoto J."/>
            <person name="Wasserscheid J."/>
            <person name="Dewar K."/>
            <person name="Wiley G.B."/>
            <person name="Macmil S.L."/>
            <person name="Roe B.A."/>
            <person name="Zeller R.W."/>
            <person name="Hastings K.E."/>
            <person name="Lemaire P."/>
            <person name="Lindquist E."/>
            <person name="Endo T."/>
            <person name="Hotta K."/>
            <person name="Inaba K."/>
        </authorList>
    </citation>
    <scope>NUCLEOTIDE SEQUENCE [LARGE SCALE GENOMIC DNA]</scope>
    <source>
        <strain evidence="5">wild type</strain>
    </source>
</reference>
<feature type="compositionally biased region" description="Polar residues" evidence="4">
    <location>
        <begin position="152"/>
        <end position="170"/>
    </location>
</feature>
<dbReference type="PROSITE" id="PS50082">
    <property type="entry name" value="WD_REPEATS_2"/>
    <property type="match status" value="3"/>
</dbReference>
<reference evidence="5" key="4">
    <citation type="submission" date="2025-09" db="UniProtKB">
        <authorList>
            <consortium name="Ensembl"/>
        </authorList>
    </citation>
    <scope>IDENTIFICATION</scope>
</reference>
<dbReference type="SUPFAM" id="SSF50978">
    <property type="entry name" value="WD40 repeat-like"/>
    <property type="match status" value="1"/>
</dbReference>
<organism evidence="5 6">
    <name type="scientific">Ciona intestinalis</name>
    <name type="common">Transparent sea squirt</name>
    <name type="synonym">Ascidia intestinalis</name>
    <dbReference type="NCBI Taxonomy" id="7719"/>
    <lineage>
        <taxon>Eukaryota</taxon>
        <taxon>Metazoa</taxon>
        <taxon>Chordata</taxon>
        <taxon>Tunicata</taxon>
        <taxon>Ascidiacea</taxon>
        <taxon>Phlebobranchia</taxon>
        <taxon>Cionidae</taxon>
        <taxon>Ciona</taxon>
    </lineage>
</organism>
<dbReference type="PANTHER" id="PTHR22847">
    <property type="entry name" value="WD40 REPEAT PROTEIN"/>
    <property type="match status" value="1"/>
</dbReference>
<evidence type="ECO:0000313" key="5">
    <source>
        <dbReference type="Ensembl" id="ENSCINP00000004458.3"/>
    </source>
</evidence>
<name>F6SS00_CIOIN</name>
<dbReference type="InterPro" id="IPR015943">
    <property type="entry name" value="WD40/YVTN_repeat-like_dom_sf"/>
</dbReference>
<dbReference type="STRING" id="7719.ENSCINP00000004458"/>
<dbReference type="Ensembl" id="ENSCINT00000004458.3">
    <property type="protein sequence ID" value="ENSCINP00000004458.3"/>
    <property type="gene ID" value="ENSCING00000002185.3"/>
</dbReference>
<feature type="repeat" description="WD" evidence="3">
    <location>
        <begin position="415"/>
        <end position="447"/>
    </location>
</feature>
<feature type="region of interest" description="Disordered" evidence="4">
    <location>
        <begin position="152"/>
        <end position="205"/>
    </location>
</feature>
<dbReference type="Proteomes" id="UP000008144">
    <property type="component" value="Chromosome 3"/>
</dbReference>
<dbReference type="GO" id="GO:1990234">
    <property type="term" value="C:transferase complex"/>
    <property type="evidence" value="ECO:0007669"/>
    <property type="project" value="UniProtKB-ARBA"/>
</dbReference>
<dbReference type="GeneTree" id="ENSGT00530000068573"/>
<feature type="repeat" description="WD" evidence="3">
    <location>
        <begin position="333"/>
        <end position="365"/>
    </location>
</feature>
<dbReference type="InterPro" id="IPR001680">
    <property type="entry name" value="WD40_rpt"/>
</dbReference>
<dbReference type="EMBL" id="EAAA01001620">
    <property type="status" value="NOT_ANNOTATED_CDS"/>
    <property type="molecule type" value="Genomic_DNA"/>
</dbReference>
<dbReference type="InterPro" id="IPR036322">
    <property type="entry name" value="WD40_repeat_dom_sf"/>
</dbReference>